<feature type="domain" description="OBG-type G" evidence="3">
    <location>
        <begin position="62"/>
        <end position="285"/>
    </location>
</feature>
<dbReference type="PROSITE" id="PS51710">
    <property type="entry name" value="G_OBG"/>
    <property type="match status" value="1"/>
</dbReference>
<dbReference type="GO" id="GO:0003924">
    <property type="term" value="F:GTPase activity"/>
    <property type="evidence" value="ECO:0007669"/>
    <property type="project" value="InterPro"/>
</dbReference>
<protein>
    <submittedName>
        <fullName evidence="4">Ribosome binding GTPase Rbg</fullName>
    </submittedName>
</protein>
<dbReference type="InterPro" id="IPR045001">
    <property type="entry name" value="DRG"/>
</dbReference>
<dbReference type="InterPro" id="IPR012675">
    <property type="entry name" value="Beta-grasp_dom_sf"/>
</dbReference>
<dbReference type="InterPro" id="IPR006073">
    <property type="entry name" value="GTP-bd"/>
</dbReference>
<organism evidence="4 5">
    <name type="scientific">Cuniculiplasma divulgatum</name>
    <dbReference type="NCBI Taxonomy" id="1673428"/>
    <lineage>
        <taxon>Archaea</taxon>
        <taxon>Methanobacteriati</taxon>
        <taxon>Thermoplasmatota</taxon>
        <taxon>Thermoplasmata</taxon>
        <taxon>Thermoplasmatales</taxon>
        <taxon>Cuniculiplasmataceae</taxon>
        <taxon>Cuniculiplasma</taxon>
    </lineage>
</organism>
<dbReference type="Proteomes" id="UP000195607">
    <property type="component" value="Chromosome I"/>
</dbReference>
<dbReference type="InterPro" id="IPR005225">
    <property type="entry name" value="Small_GTP-bd"/>
</dbReference>
<dbReference type="CDD" id="cd01896">
    <property type="entry name" value="DRG"/>
    <property type="match status" value="1"/>
</dbReference>
<dbReference type="Gene3D" id="3.40.50.300">
    <property type="entry name" value="P-loop containing nucleotide triphosphate hydrolases"/>
    <property type="match status" value="1"/>
</dbReference>
<evidence type="ECO:0000256" key="1">
    <source>
        <dbReference type="ARBA" id="ARBA00022741"/>
    </source>
</evidence>
<reference evidence="4 5" key="1">
    <citation type="submission" date="2016-04" db="EMBL/GenBank/DDBJ databases">
        <authorList>
            <person name="Evans L.H."/>
            <person name="Alamgir A."/>
            <person name="Owens N."/>
            <person name="Weber N.D."/>
            <person name="Virtaneva K."/>
            <person name="Barbian K."/>
            <person name="Babar A."/>
            <person name="Rosenke K."/>
        </authorList>
    </citation>
    <scope>NUCLEOTIDE SEQUENCE [LARGE SCALE GENOMIC DNA]</scope>
    <source>
        <strain evidence="5">S5(T) (JCM 30642 \VKM B-2941)</strain>
    </source>
</reference>
<dbReference type="InterPro" id="IPR004095">
    <property type="entry name" value="TGS"/>
</dbReference>
<dbReference type="GeneID" id="41587548"/>
<sequence>MTTIEDRIKEIEEEIHKTKYNKATESHIGLLKAKMAKLQLDAEKAGHSGGKGGFSIPKSGDASVALVGYPNVGKSSLLNAITGTESEVGNFAFTTLTVIPGTLKYKGTQIQILDLPGIIDNAALGSGRGREVLSMVRAVDLILLISDVECKGMDRIIEELRKSGIVINRKKKNISMKRMNTGGIKIRKPRSLDLNEDRIKAIAKEFKLTNLELYIRENITDDDLIDFFRGNVVYIPALVVINKIDMPHDESKIDAMKRYGKVIRVSASSKVGVDELKEALYDELNLVRVFLRNKAGVIDFERPLVLTEGATIREVCRKISREMIESFRYAIITSESAKIRDMRVGLDYGVSDGDIVTVISKF</sequence>
<dbReference type="NCBIfam" id="TIGR00231">
    <property type="entry name" value="small_GTP"/>
    <property type="match status" value="1"/>
</dbReference>
<evidence type="ECO:0000259" key="3">
    <source>
        <dbReference type="PROSITE" id="PS51710"/>
    </source>
</evidence>
<dbReference type="PROSITE" id="PS00905">
    <property type="entry name" value="GTP1_OBG"/>
    <property type="match status" value="1"/>
</dbReference>
<evidence type="ECO:0000313" key="5">
    <source>
        <dbReference type="Proteomes" id="UP000195607"/>
    </source>
</evidence>
<gene>
    <name evidence="4" type="ORF">CSP5_0245</name>
</gene>
<dbReference type="PRINTS" id="PR00326">
    <property type="entry name" value="GTP1OBG"/>
</dbReference>
<dbReference type="InterPro" id="IPR031662">
    <property type="entry name" value="GTP-binding_2"/>
</dbReference>
<dbReference type="EMBL" id="LT671858">
    <property type="protein sequence ID" value="SIM35940.1"/>
    <property type="molecule type" value="Genomic_DNA"/>
</dbReference>
<dbReference type="Pfam" id="PF01926">
    <property type="entry name" value="MMR_HSR1"/>
    <property type="match status" value="1"/>
</dbReference>
<evidence type="ECO:0000313" key="4">
    <source>
        <dbReference type="EMBL" id="SIM35940.1"/>
    </source>
</evidence>
<evidence type="ECO:0000256" key="2">
    <source>
        <dbReference type="ARBA" id="ARBA00023134"/>
    </source>
</evidence>
<name>A0A1N5SIP3_9ARCH</name>
<dbReference type="AlphaFoldDB" id="A0A1N5SIP3"/>
<dbReference type="RefSeq" id="WP_148689487.1">
    <property type="nucleotide sequence ID" value="NZ_LT671858.1"/>
</dbReference>
<keyword evidence="1" id="KW-0547">Nucleotide-binding</keyword>
<dbReference type="InterPro" id="IPR012676">
    <property type="entry name" value="TGS-like"/>
</dbReference>
<dbReference type="Pfam" id="PF16897">
    <property type="entry name" value="MMR_HSR1_Xtn"/>
    <property type="match status" value="1"/>
</dbReference>
<dbReference type="InterPro" id="IPR031167">
    <property type="entry name" value="G_OBG"/>
</dbReference>
<accession>A0A1N5SIP3</accession>
<dbReference type="Pfam" id="PF02824">
    <property type="entry name" value="TGS"/>
    <property type="match status" value="1"/>
</dbReference>
<dbReference type="SUPFAM" id="SSF81271">
    <property type="entry name" value="TGS-like"/>
    <property type="match status" value="1"/>
</dbReference>
<dbReference type="InterPro" id="IPR027417">
    <property type="entry name" value="P-loop_NTPase"/>
</dbReference>
<dbReference type="InterPro" id="IPR006074">
    <property type="entry name" value="GTP1-OBG_CS"/>
</dbReference>
<keyword evidence="2" id="KW-0342">GTP-binding</keyword>
<dbReference type="PANTHER" id="PTHR43127">
    <property type="entry name" value="DEVELOPMENTALLY-REGULATED GTP-BINDING PROTEIN 2"/>
    <property type="match status" value="1"/>
</dbReference>
<dbReference type="Gene3D" id="3.10.20.30">
    <property type="match status" value="1"/>
</dbReference>
<proteinExistence type="predicted"/>
<dbReference type="GO" id="GO:0005525">
    <property type="term" value="F:GTP binding"/>
    <property type="evidence" value="ECO:0007669"/>
    <property type="project" value="UniProtKB-KW"/>
</dbReference>
<dbReference type="SUPFAM" id="SSF52540">
    <property type="entry name" value="P-loop containing nucleoside triphosphate hydrolases"/>
    <property type="match status" value="1"/>
</dbReference>